<dbReference type="Proteomes" id="UP000018957">
    <property type="component" value="Unassembled WGS sequence"/>
</dbReference>
<name>W3V1M3_9GAMM</name>
<dbReference type="AlphaFoldDB" id="W3V1M3"/>
<dbReference type="EMBL" id="AYSJ01000015">
    <property type="protein sequence ID" value="ETS29841.1"/>
    <property type="molecule type" value="Genomic_DNA"/>
</dbReference>
<gene>
    <name evidence="2" type="ORF">PTE_04270</name>
</gene>
<dbReference type="PATRIC" id="fig|1004151.3.peg.4415"/>
<dbReference type="InterPro" id="IPR013610">
    <property type="entry name" value="ArdC_N"/>
</dbReference>
<organism evidence="2 3">
    <name type="scientific">Photorhabdus khanii NC19</name>
    <dbReference type="NCBI Taxonomy" id="1004151"/>
    <lineage>
        <taxon>Bacteria</taxon>
        <taxon>Pseudomonadati</taxon>
        <taxon>Pseudomonadota</taxon>
        <taxon>Gammaproteobacteria</taxon>
        <taxon>Enterobacterales</taxon>
        <taxon>Morganellaceae</taxon>
        <taxon>Photorhabdus</taxon>
    </lineage>
</organism>
<evidence type="ECO:0000313" key="2">
    <source>
        <dbReference type="EMBL" id="ETS29841.1"/>
    </source>
</evidence>
<accession>W3V1M3</accession>
<keyword evidence="3" id="KW-1185">Reference proteome</keyword>
<feature type="domain" description="N-terminal" evidence="1">
    <location>
        <begin position="6"/>
        <end position="65"/>
    </location>
</feature>
<evidence type="ECO:0000259" key="1">
    <source>
        <dbReference type="Pfam" id="PF08401"/>
    </source>
</evidence>
<sequence>MTGSEYGLPQQALTGKPFSGINVLLWQAMQQRQLISNRWLTGDELRALGGCVVKGEKPTTIVRYRPSISLMRVINLQQCKGLPAELWP</sequence>
<dbReference type="GO" id="GO:0003697">
    <property type="term" value="F:single-stranded DNA binding"/>
    <property type="evidence" value="ECO:0007669"/>
    <property type="project" value="InterPro"/>
</dbReference>
<comment type="caution">
    <text evidence="2">The sequence shown here is derived from an EMBL/GenBank/DDBJ whole genome shotgun (WGS) entry which is preliminary data.</text>
</comment>
<proteinExistence type="predicted"/>
<dbReference type="Pfam" id="PF08401">
    <property type="entry name" value="ArdcN"/>
    <property type="match status" value="1"/>
</dbReference>
<reference evidence="2 3" key="1">
    <citation type="submission" date="2013-11" db="EMBL/GenBank/DDBJ databases">
        <title>Elucidation of the Photorhabdus temperata genome and generation of transposon mutant library to identify motility mutants.</title>
        <authorList>
            <person name="Hurst S.G.IV."/>
            <person name="Micheals B."/>
            <person name="Abebe-Akele F."/>
            <person name="Rowedder H."/>
            <person name="Bullock H."/>
            <person name="Jackobeck R."/>
            <person name="Janicki E."/>
            <person name="Tisa L.S."/>
        </authorList>
    </citation>
    <scope>NUCLEOTIDE SEQUENCE [LARGE SCALE GENOMIC DNA]</scope>
    <source>
        <strain evidence="2 3">NC19</strain>
    </source>
</reference>
<protein>
    <recommendedName>
        <fullName evidence="1">N-terminal domain-containing protein</fullName>
    </recommendedName>
</protein>
<evidence type="ECO:0000313" key="3">
    <source>
        <dbReference type="Proteomes" id="UP000018957"/>
    </source>
</evidence>
<dbReference type="RefSeq" id="WP_036850003.1">
    <property type="nucleotide sequence ID" value="NZ_AYSJ01000015.1"/>
</dbReference>